<dbReference type="GO" id="GO:0009113">
    <property type="term" value="P:purine nucleobase biosynthetic process"/>
    <property type="evidence" value="ECO:0007669"/>
    <property type="project" value="InterPro"/>
</dbReference>
<dbReference type="SMART" id="SM01210">
    <property type="entry name" value="GARS_C"/>
    <property type="match status" value="1"/>
</dbReference>
<feature type="region of interest" description="Disordered" evidence="14">
    <location>
        <begin position="1"/>
        <end position="21"/>
    </location>
</feature>
<dbReference type="GO" id="GO:0046872">
    <property type="term" value="F:metal ion binding"/>
    <property type="evidence" value="ECO:0007669"/>
    <property type="project" value="InterPro"/>
</dbReference>
<comment type="catalytic activity">
    <reaction evidence="12">
        <text>5-phospho-beta-D-ribosylamine + glycine + ATP = N(1)-(5-phospho-beta-D-ribosyl)glycinamide + ADP + phosphate + H(+)</text>
        <dbReference type="Rhea" id="RHEA:17453"/>
        <dbReference type="ChEBI" id="CHEBI:15378"/>
        <dbReference type="ChEBI" id="CHEBI:30616"/>
        <dbReference type="ChEBI" id="CHEBI:43474"/>
        <dbReference type="ChEBI" id="CHEBI:57305"/>
        <dbReference type="ChEBI" id="CHEBI:58681"/>
        <dbReference type="ChEBI" id="CHEBI:143788"/>
        <dbReference type="ChEBI" id="CHEBI:456216"/>
        <dbReference type="EC" id="6.3.4.13"/>
    </reaction>
</comment>
<protein>
    <recommendedName>
        <fullName evidence="4 12">Phosphoribosylamine--glycine ligase</fullName>
        <ecNumber evidence="4 12">6.3.4.13</ecNumber>
    </recommendedName>
    <alternativeName>
        <fullName evidence="12">GARS</fullName>
    </alternativeName>
    <alternativeName>
        <fullName evidence="10 12">Glycinamide ribonucleotide synthetase</fullName>
    </alternativeName>
    <alternativeName>
        <fullName evidence="11 12">Phosphoribosylglycinamide synthetase</fullName>
    </alternativeName>
</protein>
<dbReference type="InterPro" id="IPR020562">
    <property type="entry name" value="PRibGlycinamide_synth_N"/>
</dbReference>
<comment type="pathway">
    <text evidence="3 12">Purine metabolism; IMP biosynthesis via de novo pathway; N(1)-(5-phospho-D-ribosyl)glycinamide from 5-phospho-alpha-D-ribose 1-diphosphate: step 2/2.</text>
</comment>
<dbReference type="GO" id="GO:0006189">
    <property type="term" value="P:'de novo' IMP biosynthetic process"/>
    <property type="evidence" value="ECO:0007669"/>
    <property type="project" value="UniProtKB-UniRule"/>
</dbReference>
<evidence type="ECO:0000256" key="9">
    <source>
        <dbReference type="ARBA" id="ARBA00038345"/>
    </source>
</evidence>
<evidence type="ECO:0000256" key="12">
    <source>
        <dbReference type="HAMAP-Rule" id="MF_00138"/>
    </source>
</evidence>
<dbReference type="InterPro" id="IPR000115">
    <property type="entry name" value="PRibGlycinamide_synth"/>
</dbReference>
<dbReference type="Pfam" id="PF02843">
    <property type="entry name" value="GARS_C"/>
    <property type="match status" value="1"/>
</dbReference>
<keyword evidence="6 13" id="KW-0547">Nucleotide-binding</keyword>
<keyword evidence="7 12" id="KW-0658">Purine biosynthesis</keyword>
<dbReference type="SUPFAM" id="SSF56059">
    <property type="entry name" value="Glutathione synthetase ATP-binding domain-like"/>
    <property type="match status" value="1"/>
</dbReference>
<reference evidence="16" key="1">
    <citation type="submission" date="2019-09" db="EMBL/GenBank/DDBJ databases">
        <title>Characterisation of the sponge microbiome using genome-centric metagenomics.</title>
        <authorList>
            <person name="Engelberts J.P."/>
            <person name="Robbins S.J."/>
            <person name="De Goeij J.M."/>
            <person name="Aranda M."/>
            <person name="Bell S.C."/>
            <person name="Webster N.S."/>
        </authorList>
    </citation>
    <scope>NUCLEOTIDE SEQUENCE</scope>
    <source>
        <strain evidence="16">SB0662_bin_9</strain>
    </source>
</reference>
<sequence length="540" mass="58013">MSRTDDRVRVPATNSGQWGFHTPADRQQVTCVLSWHSVDTGFRPCPTLVHGSLSAPNGIDSRRAASPVPRDGRQRLLRPLLIRQDSVPKPASTHCPYLPPIRLRPSPIARPSPEIDDVQVLVVGHGAREHALAWSLSRSRDVSSVLIAPGNGGVRYLPSAHRVPIDTTDVTGLVACARQEVVDLVVVGPESALAAGLVDALAAEGFPVFGPSRQAARLETSKVFAKDFMQRHGIPTAEYQQHVDFELALSYCERLRYNVALKADGLAAGKGVILPRTGAETFSALEQLRGSGLWQVNQPLVIEERLEGWETSVFALADGKDYRIFAHAQDYKRAYAGDEGPNTGGMGAVSPSPLTEAELAAVEEKVVAPTFAGLARDGMSYVGVLFFGLMMTSRGPMLLEYNARFGDPETQVMLPRLRGGIAEAVRACTEERLSEVEFDWDPRPAVGVVMASDGYPNQYGIGHRITGLDAEGSGDTVVFLAGAEETPDGNVVTDGGRVLTAVGLGADLASARVAAYGRVKTLDFEKAEYRSDIGLEAAPR</sequence>
<comment type="cofactor">
    <cofactor evidence="2">
        <name>Mg(2+)</name>
        <dbReference type="ChEBI" id="CHEBI:18420"/>
    </cofactor>
</comment>
<evidence type="ECO:0000259" key="15">
    <source>
        <dbReference type="PROSITE" id="PS50975"/>
    </source>
</evidence>
<evidence type="ECO:0000256" key="5">
    <source>
        <dbReference type="ARBA" id="ARBA00022598"/>
    </source>
</evidence>
<dbReference type="SUPFAM" id="SSF51246">
    <property type="entry name" value="Rudiment single hybrid motif"/>
    <property type="match status" value="1"/>
</dbReference>
<dbReference type="SMART" id="SM01209">
    <property type="entry name" value="GARS_A"/>
    <property type="match status" value="1"/>
</dbReference>
<dbReference type="PANTHER" id="PTHR43472">
    <property type="entry name" value="PHOSPHORIBOSYLAMINE--GLYCINE LIGASE"/>
    <property type="match status" value="1"/>
</dbReference>
<dbReference type="InterPro" id="IPR013815">
    <property type="entry name" value="ATP_grasp_subdomain_1"/>
</dbReference>
<evidence type="ECO:0000256" key="10">
    <source>
        <dbReference type="ARBA" id="ARBA00042242"/>
    </source>
</evidence>
<comment type="cofactor">
    <cofactor evidence="1">
        <name>Mn(2+)</name>
        <dbReference type="ChEBI" id="CHEBI:29035"/>
    </cofactor>
</comment>
<dbReference type="UniPathway" id="UPA00074">
    <property type="reaction ID" value="UER00125"/>
</dbReference>
<dbReference type="AlphaFoldDB" id="A0A6B1DZ75"/>
<evidence type="ECO:0000256" key="7">
    <source>
        <dbReference type="ARBA" id="ARBA00022755"/>
    </source>
</evidence>
<organism evidence="16">
    <name type="scientific">Caldilineaceae bacterium SB0662_bin_9</name>
    <dbReference type="NCBI Taxonomy" id="2605258"/>
    <lineage>
        <taxon>Bacteria</taxon>
        <taxon>Bacillati</taxon>
        <taxon>Chloroflexota</taxon>
        <taxon>Caldilineae</taxon>
        <taxon>Caldilineales</taxon>
        <taxon>Caldilineaceae</taxon>
    </lineage>
</organism>
<evidence type="ECO:0000256" key="13">
    <source>
        <dbReference type="PROSITE-ProRule" id="PRU00409"/>
    </source>
</evidence>
<evidence type="ECO:0000256" key="3">
    <source>
        <dbReference type="ARBA" id="ARBA00005174"/>
    </source>
</evidence>
<dbReference type="PANTHER" id="PTHR43472:SF1">
    <property type="entry name" value="PHOSPHORIBOSYLAMINE--GLYCINE LIGASE, CHLOROPLASTIC"/>
    <property type="match status" value="1"/>
</dbReference>
<dbReference type="PROSITE" id="PS00184">
    <property type="entry name" value="GARS"/>
    <property type="match status" value="1"/>
</dbReference>
<dbReference type="InterPro" id="IPR037123">
    <property type="entry name" value="PRibGlycinamide_synth_C_sf"/>
</dbReference>
<dbReference type="Pfam" id="PF01071">
    <property type="entry name" value="GARS_A"/>
    <property type="match status" value="1"/>
</dbReference>
<gene>
    <name evidence="12 16" type="primary">purD</name>
    <name evidence="16" type="ORF">F4Y08_15200</name>
</gene>
<evidence type="ECO:0000256" key="1">
    <source>
        <dbReference type="ARBA" id="ARBA00001936"/>
    </source>
</evidence>
<dbReference type="Gene3D" id="3.90.600.10">
    <property type="entry name" value="Phosphoribosylglycinamide synthetase, C-terminal domain"/>
    <property type="match status" value="1"/>
</dbReference>
<dbReference type="Gene3D" id="3.40.50.20">
    <property type="match status" value="1"/>
</dbReference>
<accession>A0A6B1DZ75</accession>
<evidence type="ECO:0000256" key="8">
    <source>
        <dbReference type="ARBA" id="ARBA00022840"/>
    </source>
</evidence>
<dbReference type="NCBIfam" id="TIGR00877">
    <property type="entry name" value="purD"/>
    <property type="match status" value="1"/>
</dbReference>
<comment type="similarity">
    <text evidence="9 12">Belongs to the GARS family.</text>
</comment>
<dbReference type="InterPro" id="IPR020561">
    <property type="entry name" value="PRibGlycinamid_synth_ATP-grasp"/>
</dbReference>
<dbReference type="Gene3D" id="3.30.1490.20">
    <property type="entry name" value="ATP-grasp fold, A domain"/>
    <property type="match status" value="1"/>
</dbReference>
<evidence type="ECO:0000256" key="2">
    <source>
        <dbReference type="ARBA" id="ARBA00001946"/>
    </source>
</evidence>
<keyword evidence="5 12" id="KW-0436">Ligase</keyword>
<dbReference type="SUPFAM" id="SSF52440">
    <property type="entry name" value="PreATP-grasp domain"/>
    <property type="match status" value="1"/>
</dbReference>
<feature type="domain" description="ATP-grasp" evidence="15">
    <location>
        <begin position="226"/>
        <end position="430"/>
    </location>
</feature>
<evidence type="ECO:0000313" key="16">
    <source>
        <dbReference type="EMBL" id="MYD91654.1"/>
    </source>
</evidence>
<dbReference type="Gene3D" id="3.30.470.20">
    <property type="entry name" value="ATP-grasp fold, B domain"/>
    <property type="match status" value="1"/>
</dbReference>
<dbReference type="InterPro" id="IPR020560">
    <property type="entry name" value="PRibGlycinamide_synth_C-dom"/>
</dbReference>
<dbReference type="GO" id="GO:0004637">
    <property type="term" value="F:phosphoribosylamine-glycine ligase activity"/>
    <property type="evidence" value="ECO:0007669"/>
    <property type="project" value="UniProtKB-UniRule"/>
</dbReference>
<dbReference type="HAMAP" id="MF_00138">
    <property type="entry name" value="GARS"/>
    <property type="match status" value="1"/>
</dbReference>
<dbReference type="EMBL" id="VXPY01000106">
    <property type="protein sequence ID" value="MYD91654.1"/>
    <property type="molecule type" value="Genomic_DNA"/>
</dbReference>
<dbReference type="Pfam" id="PF02844">
    <property type="entry name" value="GARS_N"/>
    <property type="match status" value="1"/>
</dbReference>
<dbReference type="InterPro" id="IPR011761">
    <property type="entry name" value="ATP-grasp"/>
</dbReference>
<evidence type="ECO:0000256" key="4">
    <source>
        <dbReference type="ARBA" id="ARBA00013255"/>
    </source>
</evidence>
<dbReference type="GO" id="GO:0005524">
    <property type="term" value="F:ATP binding"/>
    <property type="evidence" value="ECO:0007669"/>
    <property type="project" value="UniProtKB-UniRule"/>
</dbReference>
<dbReference type="InterPro" id="IPR020559">
    <property type="entry name" value="PRibGlycinamide_synth_CS"/>
</dbReference>
<dbReference type="EC" id="6.3.4.13" evidence="4 12"/>
<dbReference type="InterPro" id="IPR016185">
    <property type="entry name" value="PreATP-grasp_dom_sf"/>
</dbReference>
<evidence type="ECO:0000256" key="14">
    <source>
        <dbReference type="SAM" id="MobiDB-lite"/>
    </source>
</evidence>
<dbReference type="InterPro" id="IPR011054">
    <property type="entry name" value="Rudment_hybrid_motif"/>
</dbReference>
<evidence type="ECO:0000256" key="6">
    <source>
        <dbReference type="ARBA" id="ARBA00022741"/>
    </source>
</evidence>
<keyword evidence="8 13" id="KW-0067">ATP-binding</keyword>
<evidence type="ECO:0000256" key="11">
    <source>
        <dbReference type="ARBA" id="ARBA00042864"/>
    </source>
</evidence>
<comment type="caution">
    <text evidence="16">The sequence shown here is derived from an EMBL/GenBank/DDBJ whole genome shotgun (WGS) entry which is preliminary data.</text>
</comment>
<name>A0A6B1DZ75_9CHLR</name>
<dbReference type="PROSITE" id="PS50975">
    <property type="entry name" value="ATP_GRASP"/>
    <property type="match status" value="1"/>
</dbReference>
<proteinExistence type="inferred from homology"/>